<dbReference type="InterPro" id="IPR036420">
    <property type="entry name" value="BRCT_dom_sf"/>
</dbReference>
<dbReference type="EMBL" id="FOMX01000033">
    <property type="protein sequence ID" value="SFF18017.1"/>
    <property type="molecule type" value="Genomic_DNA"/>
</dbReference>
<dbReference type="STRING" id="54.SAMN02745121_07374"/>
<protein>
    <submittedName>
        <fullName evidence="2">BRCA1 C Terminus (BRCT) domain-containing protein</fullName>
    </submittedName>
</protein>
<dbReference type="Pfam" id="PF00533">
    <property type="entry name" value="BRCT"/>
    <property type="match status" value="2"/>
</dbReference>
<dbReference type="AlphaFoldDB" id="A0A1I2GME2"/>
<evidence type="ECO:0000259" key="1">
    <source>
        <dbReference type="PROSITE" id="PS50172"/>
    </source>
</evidence>
<dbReference type="PROSITE" id="PS50172">
    <property type="entry name" value="BRCT"/>
    <property type="match status" value="2"/>
</dbReference>
<reference evidence="3" key="1">
    <citation type="submission" date="2016-10" db="EMBL/GenBank/DDBJ databases">
        <authorList>
            <person name="Varghese N."/>
            <person name="Submissions S."/>
        </authorList>
    </citation>
    <scope>NUCLEOTIDE SEQUENCE [LARGE SCALE GENOMIC DNA]</scope>
    <source>
        <strain evidence="3">ATCC 25963</strain>
    </source>
</reference>
<proteinExistence type="predicted"/>
<accession>A0A1I2GME2</accession>
<sequence length="657" mass="69733">MKAHDLVGKTVVLTGKFSDLDRAEAEAALARLGATIGSGVTRATHVLFVGERAGSKLARARALGIEVRDEAALKELLSAAPAAAPTAAPASAPASAPVACPGLSGKTVVLTGTFTLMKRADAARLLAEAGATVGTSVGNSTDLLIHGDDAGAKLEAARSRGVARMTEAEMVALLSAAGIGGELLAAAGDRLARKAAEDAAHATEMTRVAAELRAFLERLRGRPDITVTVAELGRKAGKAKLDQLRALRVPQDLVDLYAEIDGIHIEWRFVEPPGEGCIRVPAVTQWTRFGTDDQHYMNFGDDREAMLLDEITPEGNTWLVRSRKAPRGSGPREASIVFASAAEGADGIVAAPSLPEYFRAAMASGFVPYWPRCFKPNRYVSYATQEAAVERFRAAPVAPTPIGAGTRVEFAYFAEGGRGEALALHTVAASRHAAFTGREFVRVRLDEGTVAWLPQKWTKALTGRDAYERLREPAEPLVGAELSLRFDELARAIGPLAHFAGGSIGMLPSNARRATGLLATRPFADALRQVLDLRDAAVRARLELKASRPLAPTGDEFGPAELSRFGWRYDLSGVLTGLLGGLQILAHHESARRRVPGRELVPSALRERLVDIDAAAELRERLDSAEILAAPKWDHVGSDPAELGLPSGEPVLSGAGF</sequence>
<dbReference type="Proteomes" id="UP000199400">
    <property type="component" value="Unassembled WGS sequence"/>
</dbReference>
<feature type="domain" description="BRCT" evidence="1">
    <location>
        <begin position="1"/>
        <end position="68"/>
    </location>
</feature>
<dbReference type="SUPFAM" id="SSF52113">
    <property type="entry name" value="BRCT domain"/>
    <property type="match status" value="2"/>
</dbReference>
<dbReference type="SMART" id="SM00292">
    <property type="entry name" value="BRCT"/>
    <property type="match status" value="2"/>
</dbReference>
<dbReference type="RefSeq" id="WP_096331465.1">
    <property type="nucleotide sequence ID" value="NZ_FOMX01000033.1"/>
</dbReference>
<feature type="domain" description="BRCT" evidence="1">
    <location>
        <begin position="103"/>
        <end position="171"/>
    </location>
</feature>
<organism evidence="2 3">
    <name type="scientific">Nannocystis exedens</name>
    <dbReference type="NCBI Taxonomy" id="54"/>
    <lineage>
        <taxon>Bacteria</taxon>
        <taxon>Pseudomonadati</taxon>
        <taxon>Myxococcota</taxon>
        <taxon>Polyangia</taxon>
        <taxon>Nannocystales</taxon>
        <taxon>Nannocystaceae</taxon>
        <taxon>Nannocystis</taxon>
    </lineage>
</organism>
<name>A0A1I2GME2_9BACT</name>
<dbReference type="InterPro" id="IPR001357">
    <property type="entry name" value="BRCT_dom"/>
</dbReference>
<evidence type="ECO:0000313" key="2">
    <source>
        <dbReference type="EMBL" id="SFF18017.1"/>
    </source>
</evidence>
<keyword evidence="3" id="KW-1185">Reference proteome</keyword>
<evidence type="ECO:0000313" key="3">
    <source>
        <dbReference type="Proteomes" id="UP000199400"/>
    </source>
</evidence>
<dbReference type="OrthoDB" id="5496969at2"/>
<gene>
    <name evidence="2" type="ORF">SAMN02745121_07374</name>
</gene>
<dbReference type="CDD" id="cd17748">
    <property type="entry name" value="BRCT_DNA_ligase_like"/>
    <property type="match status" value="1"/>
</dbReference>
<dbReference type="Gene3D" id="3.40.50.10190">
    <property type="entry name" value="BRCT domain"/>
    <property type="match status" value="2"/>
</dbReference>